<proteinExistence type="predicted"/>
<name>A0ACC2QKA3_9NEOP</name>
<accession>A0ACC2QKA3</accession>
<comment type="caution">
    <text evidence="1">The sequence shown here is derived from an EMBL/GenBank/DDBJ whole genome shotgun (WGS) entry which is preliminary data.</text>
</comment>
<gene>
    <name evidence="1" type="ORF">PYW08_011729</name>
</gene>
<protein>
    <submittedName>
        <fullName evidence="1">Uncharacterized protein</fullName>
    </submittedName>
</protein>
<reference evidence="1" key="1">
    <citation type="submission" date="2023-03" db="EMBL/GenBank/DDBJ databases">
        <title>Chromosome-level genomes of two armyworms, Mythimna separata and Mythimna loreyi, provide insights into the biosynthesis and reception of sex pheromones.</title>
        <authorList>
            <person name="Zhao H."/>
        </authorList>
    </citation>
    <scope>NUCLEOTIDE SEQUENCE</scope>
    <source>
        <strain evidence="1">BeijingLab</strain>
    </source>
</reference>
<dbReference type="Proteomes" id="UP001231649">
    <property type="component" value="Chromosome 3"/>
</dbReference>
<sequence length="140" mass="15628">MFKFTSFVLYAVVLSLSNVYADDPDEFLSLIEECARLHGHTMTDLYEVMGKDDVSAITPCFWSCAFTKTGFFNDRGQYDIDAGLISIKKFMKDSEGLKELEQIARQCESVINKDISDGDAGCERGVVAAKCFLGNLHVMK</sequence>
<keyword evidence="2" id="KW-1185">Reference proteome</keyword>
<dbReference type="EMBL" id="CM056779">
    <property type="protein sequence ID" value="KAJ8719554.1"/>
    <property type="molecule type" value="Genomic_DNA"/>
</dbReference>
<evidence type="ECO:0000313" key="2">
    <source>
        <dbReference type="Proteomes" id="UP001231649"/>
    </source>
</evidence>
<organism evidence="1 2">
    <name type="scientific">Mythimna loreyi</name>
    <dbReference type="NCBI Taxonomy" id="667449"/>
    <lineage>
        <taxon>Eukaryota</taxon>
        <taxon>Metazoa</taxon>
        <taxon>Ecdysozoa</taxon>
        <taxon>Arthropoda</taxon>
        <taxon>Hexapoda</taxon>
        <taxon>Insecta</taxon>
        <taxon>Pterygota</taxon>
        <taxon>Neoptera</taxon>
        <taxon>Endopterygota</taxon>
        <taxon>Lepidoptera</taxon>
        <taxon>Glossata</taxon>
        <taxon>Ditrysia</taxon>
        <taxon>Noctuoidea</taxon>
        <taxon>Noctuidae</taxon>
        <taxon>Noctuinae</taxon>
        <taxon>Hadenini</taxon>
        <taxon>Mythimna</taxon>
    </lineage>
</organism>
<evidence type="ECO:0000313" key="1">
    <source>
        <dbReference type="EMBL" id="KAJ8719554.1"/>
    </source>
</evidence>